<dbReference type="InterPro" id="IPR012340">
    <property type="entry name" value="NA-bd_OB-fold"/>
</dbReference>
<organism evidence="3 4">
    <name type="scientific">Arabidopsis thaliana</name>
    <name type="common">Mouse-ear cress</name>
    <dbReference type="NCBI Taxonomy" id="3702"/>
    <lineage>
        <taxon>Eukaryota</taxon>
        <taxon>Viridiplantae</taxon>
        <taxon>Streptophyta</taxon>
        <taxon>Embryophyta</taxon>
        <taxon>Tracheophyta</taxon>
        <taxon>Spermatophyta</taxon>
        <taxon>Magnoliopsida</taxon>
        <taxon>eudicotyledons</taxon>
        <taxon>Gunneridae</taxon>
        <taxon>Pentapetalae</taxon>
        <taxon>rosids</taxon>
        <taxon>malvids</taxon>
        <taxon>Brassicales</taxon>
        <taxon>Brassicaceae</taxon>
        <taxon>Camelineae</taxon>
        <taxon>Arabidopsis</taxon>
    </lineage>
</organism>
<gene>
    <name evidence="3" type="ORF">AT9943_LOCUS6638</name>
</gene>
<dbReference type="AlphaFoldDB" id="A0A7G2E8T7"/>
<dbReference type="GO" id="GO:0003677">
    <property type="term" value="F:DNA binding"/>
    <property type="evidence" value="ECO:0007669"/>
    <property type="project" value="UniProtKB-KW"/>
</dbReference>
<dbReference type="EMBL" id="LR881467">
    <property type="protein sequence ID" value="CAD5318403.1"/>
    <property type="molecule type" value="Genomic_DNA"/>
</dbReference>
<dbReference type="CDD" id="cd04481">
    <property type="entry name" value="RPA1_DBD_B_like"/>
    <property type="match status" value="1"/>
</dbReference>
<name>A0A7G2E8T7_ARATH</name>
<evidence type="ECO:0000256" key="1">
    <source>
        <dbReference type="ARBA" id="ARBA00023125"/>
    </source>
</evidence>
<keyword evidence="1" id="KW-0238">DNA-binding</keyword>
<dbReference type="Gene3D" id="2.40.50.140">
    <property type="entry name" value="Nucleic acid-binding proteins"/>
    <property type="match status" value="1"/>
</dbReference>
<feature type="domain" description="Replication protein A OB" evidence="2">
    <location>
        <begin position="48"/>
        <end position="135"/>
    </location>
</feature>
<evidence type="ECO:0000313" key="4">
    <source>
        <dbReference type="Proteomes" id="UP000516314"/>
    </source>
</evidence>
<dbReference type="Pfam" id="PF16900">
    <property type="entry name" value="REPA_OB_2"/>
    <property type="match status" value="1"/>
</dbReference>
<evidence type="ECO:0000259" key="2">
    <source>
        <dbReference type="Pfam" id="PF16900"/>
    </source>
</evidence>
<protein>
    <submittedName>
        <fullName evidence="3">(thale cress) hypothetical protein</fullName>
    </submittedName>
</protein>
<evidence type="ECO:0000313" key="3">
    <source>
        <dbReference type="EMBL" id="CAD5318403.1"/>
    </source>
</evidence>
<sequence>MGKYRATKHGFKKTMSKLTAISRAPVISDDIYLDLAYYPDIVIDAGLNENILIDVVGQVVSFGEMKTHDVNNKVTKKLEFELRDTNDEQLKCTLWGRFADAMWTACQNGRTEKVICLIRLAKINEFKGLRSISNAFEMSLLEINPTHPPILDFVANLPSDVLPLTIQEANPREVNEMIRKKQYFDRFPRKTISDLFELSEV</sequence>
<dbReference type="SUPFAM" id="SSF50249">
    <property type="entry name" value="Nucleic acid-binding proteins"/>
    <property type="match status" value="1"/>
</dbReference>
<dbReference type="InterPro" id="IPR031657">
    <property type="entry name" value="REPA_OB_2"/>
</dbReference>
<dbReference type="Proteomes" id="UP000516314">
    <property type="component" value="Chromosome 2"/>
</dbReference>
<reference evidence="3 4" key="1">
    <citation type="submission" date="2020-09" db="EMBL/GenBank/DDBJ databases">
        <authorList>
            <person name="Ashkenazy H."/>
        </authorList>
    </citation>
    <scope>NUCLEOTIDE SEQUENCE [LARGE SCALE GENOMIC DNA]</scope>
    <source>
        <strain evidence="4">cv. Cdm-0</strain>
    </source>
</reference>
<proteinExistence type="predicted"/>
<accession>A0A7G2E8T7</accession>